<proteinExistence type="predicted"/>
<reference evidence="2" key="1">
    <citation type="journal article" date="2019" name="Int. J. Syst. Evol. Microbiol.">
        <title>The Global Catalogue of Microorganisms (GCM) 10K type strain sequencing project: providing services to taxonomists for standard genome sequencing and annotation.</title>
        <authorList>
            <consortium name="The Broad Institute Genomics Platform"/>
            <consortium name="The Broad Institute Genome Sequencing Center for Infectious Disease"/>
            <person name="Wu L."/>
            <person name="Ma J."/>
        </authorList>
    </citation>
    <scope>NUCLEOTIDE SEQUENCE [LARGE SCALE GENOMIC DNA]</scope>
    <source>
        <strain evidence="2">KCTC 22280</strain>
    </source>
</reference>
<evidence type="ECO:0008006" key="3">
    <source>
        <dbReference type="Google" id="ProtNLM"/>
    </source>
</evidence>
<dbReference type="RefSeq" id="WP_189577508.1">
    <property type="nucleotide sequence ID" value="NZ_BMXV01000007.1"/>
</dbReference>
<name>A0ABQ3B9G7_9GAMM</name>
<accession>A0ABQ3B9G7</accession>
<sequence>MTSFVTQTSNPEPWVESVWSLSSLPRRDSPFPWHIGLPLFNALVDEAQSNVQAPRALIVNSALTALALAQQGLIDVRKPNGQRGPTSIMMLTIADSGERKSTVDNTFLDPIRKFQRKHKSRYEESLRKWQVEHDVWNTRRKALIKSIAKKASSGSSSTLEEQMLLENESNEPVRPKGRKLLYEDSTSEALFYELSQNWPTAGLVSSEGGGVLAGSALKDLSKQNAMWSGDSITVDRKSGQSYELVGARLTVSLMVQKSSFDKYMEKYGETSRGSGLWARFFVAQPPSTQGSRFITKVTQSWQHRDKFTERLNTLLEENVTLLEESTKEKQVVQFSSEASERWFEVANAIEAEIRPGGRFERAGDHASKLADNIARLAAHFHWFEGFEGGISRETLELAINTCFWYSNEFLRLFVPPPQELTDAHELNEWMIHIQMRGQRYIRRNYIRQYGPNRLRDKRRLETALDLLQIDGRISMFMMGKVACIDLRPWELYEPLTAQAVIFGQMRSDGS</sequence>
<dbReference type="Pfam" id="PF13148">
    <property type="entry name" value="DUF3987"/>
    <property type="match status" value="1"/>
</dbReference>
<dbReference type="Proteomes" id="UP000601597">
    <property type="component" value="Unassembled WGS sequence"/>
</dbReference>
<gene>
    <name evidence="1" type="ORF">GCM10007071_29010</name>
</gene>
<protein>
    <recommendedName>
        <fullName evidence="3">DUF3987 domain-containing protein</fullName>
    </recommendedName>
</protein>
<evidence type="ECO:0000313" key="1">
    <source>
        <dbReference type="EMBL" id="GGY79912.1"/>
    </source>
</evidence>
<dbReference type="InterPro" id="IPR025048">
    <property type="entry name" value="DUF3987"/>
</dbReference>
<comment type="caution">
    <text evidence="1">The sequence shown here is derived from an EMBL/GenBank/DDBJ whole genome shotgun (WGS) entry which is preliminary data.</text>
</comment>
<evidence type="ECO:0000313" key="2">
    <source>
        <dbReference type="Proteomes" id="UP000601597"/>
    </source>
</evidence>
<organism evidence="1 2">
    <name type="scientific">Marinobacter zhanjiangensis</name>
    <dbReference type="NCBI Taxonomy" id="578215"/>
    <lineage>
        <taxon>Bacteria</taxon>
        <taxon>Pseudomonadati</taxon>
        <taxon>Pseudomonadota</taxon>
        <taxon>Gammaproteobacteria</taxon>
        <taxon>Pseudomonadales</taxon>
        <taxon>Marinobacteraceae</taxon>
        <taxon>Marinobacter</taxon>
    </lineage>
</organism>
<keyword evidence="2" id="KW-1185">Reference proteome</keyword>
<dbReference type="EMBL" id="BMXV01000007">
    <property type="protein sequence ID" value="GGY79912.1"/>
    <property type="molecule type" value="Genomic_DNA"/>
</dbReference>